<reference evidence="2 3" key="1">
    <citation type="submission" date="2013-01" db="EMBL/GenBank/DDBJ databases">
        <title>Whole genome shotgun sequence of Gordonia soli NBRC 108243.</title>
        <authorList>
            <person name="Isaki-Nakamura S."/>
            <person name="Hosoyama A."/>
            <person name="Tsuchikane K."/>
            <person name="Ando Y."/>
            <person name="Baba S."/>
            <person name="Ohji S."/>
            <person name="Hamada M."/>
            <person name="Tamura T."/>
            <person name="Yamazoe A."/>
            <person name="Yamazaki S."/>
            <person name="Fujita N."/>
        </authorList>
    </citation>
    <scope>NUCLEOTIDE SEQUENCE [LARGE SCALE GENOMIC DNA]</scope>
    <source>
        <strain evidence="2 3">NBRC 108243</strain>
    </source>
</reference>
<dbReference type="Proteomes" id="UP000011666">
    <property type="component" value="Unassembled WGS sequence"/>
</dbReference>
<dbReference type="EMBL" id="BANX01000039">
    <property type="protein sequence ID" value="GAC70739.1"/>
    <property type="molecule type" value="Genomic_DNA"/>
</dbReference>
<keyword evidence="3" id="KW-1185">Reference proteome</keyword>
<sequence length="104" mass="11857">MPPRKTTTQRGLGYRHQQQVKSLKSRHIDGTPCWWCGKPMLLAQGLHGDHTIPRKRGGTIADRLLHSWCNEERGDGSRDHLRPALQLQPTDAARKGPTLYLDWP</sequence>
<accession>M0QQR3</accession>
<gene>
    <name evidence="2" type="ORF">GS4_39_00700</name>
</gene>
<dbReference type="AlphaFoldDB" id="M0QQR3"/>
<comment type="caution">
    <text evidence="2">The sequence shown here is derived from an EMBL/GenBank/DDBJ whole genome shotgun (WGS) entry which is preliminary data.</text>
</comment>
<protein>
    <recommendedName>
        <fullName evidence="4">HNH endonuclease</fullName>
    </recommendedName>
</protein>
<dbReference type="eggNOG" id="COG1403">
    <property type="taxonomic scope" value="Bacteria"/>
</dbReference>
<dbReference type="RefSeq" id="WP_007625033.1">
    <property type="nucleotide sequence ID" value="NZ_BANX01000039.1"/>
</dbReference>
<dbReference type="Gene3D" id="1.10.30.50">
    <property type="match status" value="1"/>
</dbReference>
<evidence type="ECO:0000256" key="1">
    <source>
        <dbReference type="SAM" id="MobiDB-lite"/>
    </source>
</evidence>
<name>M0QQR3_9ACTN</name>
<feature type="compositionally biased region" description="Basic and acidic residues" evidence="1">
    <location>
        <begin position="72"/>
        <end position="82"/>
    </location>
</feature>
<dbReference type="STRING" id="1223545.GS4_39_00700"/>
<proteinExistence type="predicted"/>
<feature type="region of interest" description="Disordered" evidence="1">
    <location>
        <begin position="72"/>
        <end position="104"/>
    </location>
</feature>
<dbReference type="OrthoDB" id="4208381at2"/>
<evidence type="ECO:0008006" key="4">
    <source>
        <dbReference type="Google" id="ProtNLM"/>
    </source>
</evidence>
<evidence type="ECO:0000313" key="3">
    <source>
        <dbReference type="Proteomes" id="UP000011666"/>
    </source>
</evidence>
<organism evidence="2 3">
    <name type="scientific">Gordonia soli NBRC 108243</name>
    <dbReference type="NCBI Taxonomy" id="1223545"/>
    <lineage>
        <taxon>Bacteria</taxon>
        <taxon>Bacillati</taxon>
        <taxon>Actinomycetota</taxon>
        <taxon>Actinomycetes</taxon>
        <taxon>Mycobacteriales</taxon>
        <taxon>Gordoniaceae</taxon>
        <taxon>Gordonia</taxon>
    </lineage>
</organism>
<evidence type="ECO:0000313" key="2">
    <source>
        <dbReference type="EMBL" id="GAC70739.1"/>
    </source>
</evidence>